<dbReference type="EMBL" id="JANPWB010000013">
    <property type="protein sequence ID" value="KAJ1110776.1"/>
    <property type="molecule type" value="Genomic_DNA"/>
</dbReference>
<proteinExistence type="predicted"/>
<gene>
    <name evidence="1" type="ORF">NDU88_008122</name>
</gene>
<name>A0AAV7N417_PLEWA</name>
<protein>
    <submittedName>
        <fullName evidence="1">Uncharacterized protein</fullName>
    </submittedName>
</protein>
<keyword evidence="2" id="KW-1185">Reference proteome</keyword>
<dbReference type="AlphaFoldDB" id="A0AAV7N417"/>
<organism evidence="1 2">
    <name type="scientific">Pleurodeles waltl</name>
    <name type="common">Iberian ribbed newt</name>
    <dbReference type="NCBI Taxonomy" id="8319"/>
    <lineage>
        <taxon>Eukaryota</taxon>
        <taxon>Metazoa</taxon>
        <taxon>Chordata</taxon>
        <taxon>Craniata</taxon>
        <taxon>Vertebrata</taxon>
        <taxon>Euteleostomi</taxon>
        <taxon>Amphibia</taxon>
        <taxon>Batrachia</taxon>
        <taxon>Caudata</taxon>
        <taxon>Salamandroidea</taxon>
        <taxon>Salamandridae</taxon>
        <taxon>Pleurodelinae</taxon>
        <taxon>Pleurodeles</taxon>
    </lineage>
</organism>
<dbReference type="Proteomes" id="UP001066276">
    <property type="component" value="Chromosome 9"/>
</dbReference>
<accession>A0AAV7N417</accession>
<sequence length="79" mass="8823">MHGALTLMKDGASIILVRQNPYLISERLITLPTFEGTHEGRWISRLPSERKGKAGSRAADEAITKIMLMYRLVSDAPKN</sequence>
<evidence type="ECO:0000313" key="1">
    <source>
        <dbReference type="EMBL" id="KAJ1110776.1"/>
    </source>
</evidence>
<reference evidence="1" key="1">
    <citation type="journal article" date="2022" name="bioRxiv">
        <title>Sequencing and chromosome-scale assembly of the giantPleurodeles waltlgenome.</title>
        <authorList>
            <person name="Brown T."/>
            <person name="Elewa A."/>
            <person name="Iarovenko S."/>
            <person name="Subramanian E."/>
            <person name="Araus A.J."/>
            <person name="Petzold A."/>
            <person name="Susuki M."/>
            <person name="Suzuki K.-i.T."/>
            <person name="Hayashi T."/>
            <person name="Toyoda A."/>
            <person name="Oliveira C."/>
            <person name="Osipova E."/>
            <person name="Leigh N.D."/>
            <person name="Simon A."/>
            <person name="Yun M.H."/>
        </authorList>
    </citation>
    <scope>NUCLEOTIDE SEQUENCE</scope>
    <source>
        <strain evidence="1">20211129_DDA</strain>
        <tissue evidence="1">Liver</tissue>
    </source>
</reference>
<comment type="caution">
    <text evidence="1">The sequence shown here is derived from an EMBL/GenBank/DDBJ whole genome shotgun (WGS) entry which is preliminary data.</text>
</comment>
<evidence type="ECO:0000313" key="2">
    <source>
        <dbReference type="Proteomes" id="UP001066276"/>
    </source>
</evidence>